<feature type="non-terminal residue" evidence="1">
    <location>
        <position position="1"/>
    </location>
</feature>
<name>A0ACC5Y7V8_9TELE</name>
<organism evidence="1 2">
    <name type="scientific">Pangasius djambal</name>
    <dbReference type="NCBI Taxonomy" id="1691987"/>
    <lineage>
        <taxon>Eukaryota</taxon>
        <taxon>Metazoa</taxon>
        <taxon>Chordata</taxon>
        <taxon>Craniata</taxon>
        <taxon>Vertebrata</taxon>
        <taxon>Euteleostomi</taxon>
        <taxon>Actinopterygii</taxon>
        <taxon>Neopterygii</taxon>
        <taxon>Teleostei</taxon>
        <taxon>Ostariophysi</taxon>
        <taxon>Siluriformes</taxon>
        <taxon>Pangasiidae</taxon>
        <taxon>Pangasius</taxon>
    </lineage>
</organism>
<keyword evidence="2" id="KW-1185">Reference proteome</keyword>
<feature type="non-terminal residue" evidence="1">
    <location>
        <position position="127"/>
    </location>
</feature>
<protein>
    <submittedName>
        <fullName evidence="1">Uncharacterized protein</fullName>
    </submittedName>
</protein>
<evidence type="ECO:0000313" key="2">
    <source>
        <dbReference type="Proteomes" id="UP000830395"/>
    </source>
</evidence>
<accession>A0ACC5Y7V8</accession>
<proteinExistence type="predicted"/>
<dbReference type="EMBL" id="CM040978">
    <property type="protein sequence ID" value="MCJ8731719.1"/>
    <property type="molecule type" value="Genomic_DNA"/>
</dbReference>
<dbReference type="Proteomes" id="UP000830395">
    <property type="component" value="Chromosome 4"/>
</dbReference>
<comment type="caution">
    <text evidence="1">The sequence shown here is derived from an EMBL/GenBank/DDBJ whole genome shotgun (WGS) entry which is preliminary data.</text>
</comment>
<gene>
    <name evidence="1" type="ORF">PDJAM_G00202610</name>
</gene>
<evidence type="ECO:0000313" key="1">
    <source>
        <dbReference type="EMBL" id="MCJ8731719.1"/>
    </source>
</evidence>
<reference evidence="1" key="1">
    <citation type="submission" date="2020-02" db="EMBL/GenBank/DDBJ databases">
        <title>Genome sequencing of the panga catfish, Pangasius djambal.</title>
        <authorList>
            <person name="Wen M."/>
            <person name="Zahm M."/>
            <person name="Roques C."/>
            <person name="Cabau C."/>
            <person name="Klopp C."/>
            <person name="Donnadieu C."/>
            <person name="Jouanno E."/>
            <person name="Avarre J.-C."/>
            <person name="Campet M."/>
            <person name="Ha T."/>
            <person name="Dugue R."/>
            <person name="Lampietro C."/>
            <person name="Louis A."/>
            <person name="Herpin A."/>
            <person name="Echchiki A."/>
            <person name="Berthelot C."/>
            <person name="Parey E."/>
            <person name="Roest-Crollius H."/>
            <person name="Braasch I."/>
            <person name="Postlethwait J.H."/>
            <person name="Bobe J."/>
            <person name="Montfort J."/>
            <person name="Bouchez O."/>
            <person name="Begum T."/>
            <person name="Schartl M."/>
            <person name="Gustiano R."/>
            <person name="Guiguen Y."/>
        </authorList>
    </citation>
    <scope>NUCLEOTIDE SEQUENCE</scope>
    <source>
        <strain evidence="1">Pdj_M5554</strain>
    </source>
</reference>
<sequence>YSNSVENESFSGDLFDIEQRPESPDSIQSECEARPLSPDSIPEYRPISPESMILDSDIRGSSPDSFSACRPLSPDSPIPQYSAVFFELFPVTGGRSSSLESLASGPDYELNILSSISSDCRTSPQSV</sequence>